<feature type="compositionally biased region" description="Basic and acidic residues" evidence="1">
    <location>
        <begin position="45"/>
        <end position="70"/>
    </location>
</feature>
<feature type="region of interest" description="Disordered" evidence="1">
    <location>
        <begin position="45"/>
        <end position="71"/>
    </location>
</feature>
<keyword evidence="2" id="KW-0732">Signal</keyword>
<feature type="signal peptide" evidence="2">
    <location>
        <begin position="1"/>
        <end position="20"/>
    </location>
</feature>
<evidence type="ECO:0000256" key="1">
    <source>
        <dbReference type="SAM" id="MobiDB-lite"/>
    </source>
</evidence>
<proteinExistence type="predicted"/>
<evidence type="ECO:0000313" key="3">
    <source>
        <dbReference type="EMBL" id="APC01202.1"/>
    </source>
</evidence>
<dbReference type="Proteomes" id="UP000182060">
    <property type="component" value="Chromosome"/>
</dbReference>
<evidence type="ECO:0008006" key="5">
    <source>
        <dbReference type="Google" id="ProtNLM"/>
    </source>
</evidence>
<dbReference type="RefSeq" id="WP_071540123.1">
    <property type="nucleotide sequence ID" value="NZ_CP015017.1"/>
</dbReference>
<protein>
    <recommendedName>
        <fullName evidence="5">Secreted protein</fullName>
    </recommendedName>
</protein>
<name>A0AAC9IY01_9BURK</name>
<dbReference type="AlphaFoldDB" id="A0AAC9IY01"/>
<organism evidence="3 4">
    <name type="scientific">Polynucleobacter asymbioticus</name>
    <dbReference type="NCBI Taxonomy" id="576611"/>
    <lineage>
        <taxon>Bacteria</taxon>
        <taxon>Pseudomonadati</taxon>
        <taxon>Pseudomonadota</taxon>
        <taxon>Betaproteobacteria</taxon>
        <taxon>Burkholderiales</taxon>
        <taxon>Burkholderiaceae</taxon>
        <taxon>Polynucleobacter</taxon>
    </lineage>
</organism>
<evidence type="ECO:0000256" key="2">
    <source>
        <dbReference type="SAM" id="SignalP"/>
    </source>
</evidence>
<reference evidence="3" key="1">
    <citation type="journal article" date="2017" name="Appl. Environ. Microbiol.">
        <title>Microdiversification of a pelagic Polynucleobacter species is mainly driven by acquisition of genomic islands from a partially interspecific gene pool.</title>
        <authorList>
            <person name="Hoetzinger M."/>
            <person name="Hahn M.W."/>
            <person name="Jezberova J."/>
            <person name="Schmidt J."/>
            <person name="Koll U."/>
        </authorList>
    </citation>
    <scope>NUCLEOTIDE SEQUENCE</scope>
    <source>
        <strain evidence="3">MWH-RechtKol4</strain>
    </source>
</reference>
<accession>A0AAC9IY01</accession>
<evidence type="ECO:0000313" key="4">
    <source>
        <dbReference type="Proteomes" id="UP000182060"/>
    </source>
</evidence>
<dbReference type="EMBL" id="CP015017">
    <property type="protein sequence ID" value="APC01202.1"/>
    <property type="molecule type" value="Genomic_DNA"/>
</dbReference>
<feature type="chain" id="PRO_5042273430" description="Secreted protein" evidence="2">
    <location>
        <begin position="21"/>
        <end position="265"/>
    </location>
</feature>
<sequence length="265" mass="27713">MHLIKTLFCAVLLISANTFAADINIPSSKDGSFLVAQNTIRDDIRAKESSARPGDARNKNANEGSADPKSKTLLGKTGLTQCQGEFALCAASTCTPTGKKIKVNEDGGKTSRLYEEASCTCPIIDKKIAEANGVDLVGLAAVNEGNMKGSCDRPGPGKIWSYFASGITVYPQESATPPFAPRTAVPQTCAAGSVGTNCWNFECTVDKPQPGSPRTATCFCPIGESYIGHKASPKDALETMAGGYYPSPTQACSQLPVSGPIPANL</sequence>
<gene>
    <name evidence="3" type="ORF">AOC25_06055</name>
</gene>